<evidence type="ECO:0000313" key="1">
    <source>
        <dbReference type="EMBL" id="AVK75188.1"/>
    </source>
</evidence>
<evidence type="ECO:0008006" key="2">
    <source>
        <dbReference type="Google" id="ProtNLM"/>
    </source>
</evidence>
<dbReference type="Proteomes" id="UP000248852">
    <property type="component" value="Segment"/>
</dbReference>
<gene>
    <name evidence="1" type="ORF">pqer_cds_766</name>
</gene>
<dbReference type="GeneID" id="36844329"/>
<proteinExistence type="predicted"/>
<dbReference type="RefSeq" id="YP_009483457.1">
    <property type="nucleotide sequence ID" value="NC_037667.1"/>
</dbReference>
<organism evidence="1">
    <name type="scientific">Pandoravirus quercus</name>
    <dbReference type="NCBI Taxonomy" id="2107709"/>
    <lineage>
        <taxon>Viruses</taxon>
        <taxon>Pandoravirus</taxon>
    </lineage>
</organism>
<reference evidence="1" key="1">
    <citation type="journal article" date="2018" name="Nat. Commun.">
        <title>Diversity and evolution of the emerging Pandoraviridae family.</title>
        <authorList>
            <person name="Legendre M."/>
            <person name="Fabre E."/>
            <person name="Poirot O."/>
            <person name="Jeudy S."/>
            <person name="Lartigue A."/>
            <person name="Alempic J.M."/>
            <person name="Beucher L."/>
            <person name="Philippe N."/>
            <person name="Bertaux L."/>
            <person name="Christo-Foroux E."/>
            <person name="Labadie K."/>
            <person name="Coute Y."/>
            <person name="Abergel C."/>
            <person name="Claverie J.M."/>
        </authorList>
    </citation>
    <scope>NUCLEOTIDE SEQUENCE [LARGE SCALE GENOMIC DNA]</scope>
    <source>
        <strain evidence="1">Quercus</strain>
    </source>
</reference>
<dbReference type="EMBL" id="MG011689">
    <property type="protein sequence ID" value="AVK75188.1"/>
    <property type="molecule type" value="Genomic_DNA"/>
</dbReference>
<dbReference type="KEGG" id="vg:36844329"/>
<accession>A0A2U7U9R1</accession>
<protein>
    <recommendedName>
        <fullName evidence="2">F-box incomplete domain containing protein</fullName>
    </recommendedName>
</protein>
<sequence length="537" mass="58327">MATINDLPLDVLDLLLNGSEHALPALDPRYRSTARLVSPQWRALIETAGRGAKKALAAVKPMEADATLWMGGRLVCASTLGDRLVHAHSVDDMVTVVTRFLDAWAPTVSWLHATSVLALPASAPSIWIPPTSPVMAAGATHVDQEMADHALDRMCAYVAANDDSLSADKGTPSWRRILCTGVFAAIEADYAEAVVAFLYRMSRALARDPLVTHDINQKLVEHVASLIWDRIVCHDAAHAAVALLILVHSMPPYNGDRGDVWEDALCAIKWSFRQGAWTDTVARTGRLKVYDACTHRWGVLVDVKSAGHYANVDLLRRLSDHVGKSLVIAAAILDGPSTRHAAAAALDWLATDGAFVPTHDQAEHLFDTRPWLAGGRRRLSLLLGRWPHLVEVAHQHSHHMVDSVLDALAADDIEEADCLMEVLDPYAPDPDEGLWPTLLARLHSGGYRQVVDLRIACALATRHGYSPLWQGWYGDMAKPVDKEAVLACANRIGPGALDARAKEELGGLFACLLGHGLLAERAFSCGGRPQGHMHASE</sequence>
<name>A0A2U7U9R1_9VIRU</name>